<protein>
    <submittedName>
        <fullName evidence="1">Uncharacterized protein</fullName>
    </submittedName>
</protein>
<evidence type="ECO:0000313" key="1">
    <source>
        <dbReference type="EMBL" id="KAJ9114581.1"/>
    </source>
</evidence>
<proteinExistence type="predicted"/>
<gene>
    <name evidence="1" type="ORF">QFC20_001455</name>
</gene>
<keyword evidence="2" id="KW-1185">Reference proteome</keyword>
<dbReference type="Proteomes" id="UP001230649">
    <property type="component" value="Unassembled WGS sequence"/>
</dbReference>
<evidence type="ECO:0000313" key="2">
    <source>
        <dbReference type="Proteomes" id="UP001230649"/>
    </source>
</evidence>
<organism evidence="1 2">
    <name type="scientific">Naganishia adeliensis</name>
    <dbReference type="NCBI Taxonomy" id="92952"/>
    <lineage>
        <taxon>Eukaryota</taxon>
        <taxon>Fungi</taxon>
        <taxon>Dikarya</taxon>
        <taxon>Basidiomycota</taxon>
        <taxon>Agaricomycotina</taxon>
        <taxon>Tremellomycetes</taxon>
        <taxon>Filobasidiales</taxon>
        <taxon>Filobasidiaceae</taxon>
        <taxon>Naganishia</taxon>
    </lineage>
</organism>
<sequence length="1033" mass="113643">MTASSLDLLVAYTQHQSTPAFVVGASSLPTRPCASVSPFSDIINGSSTSGSYASNDAAEKLFGGRKPWQQWTIETEEALIGAIDKCWSEVVQSIAKNVFGATLTKLVTSSEKTSWRLAMMRLLACSLPDDWVMVLTAEGDVVPTDIAPSALDNAARRPSLSTIHSNSTMYSVSADSSPSPYSTLTDSSPSPLKSSANRRIEIKGGVPSAIRAASRSVHCTLPPDDTTAAKTGWTPMDGWTPTQDLPVVDYAAPVQEGHNPSAEENDINDTSPYQDLDQDDPTLWDESIVAPVNTDDLVNLAMHSPVGMVLATPELRIYWVNKRWYEITQVERGQDLNSWIDNIDPDSMPMVIDILQGLMNSKVKRTGDIKWKNGGWFTFTAQVSTDSQGNVTGVAATIDDCTQRKTLELAQLESMKKEQAAARSRAEEASARARELVDLQSQREVLERRTKEFAQMAEISSIALTCAMPDGELIWANKAFCELHDLQLHEINSWATTVIDEDRKLLEEKWFQLKNGRVLQAQTVPSIRGEDKENCTFVSAIMDITTEVRHQQAVERLNEERIKEQTRLAAEAEDRRKAAVFQKEQQALLIDVTSHELRNSLNPITQSAILIKASLLAAQGRTENSVTGESKDGIDIEEDLEACDAIIDSANQMERVANDVLGLAQIQANQLAVTPVPFDLTMTMRSIHRMFKADCRAKGVQMTVEMGKGVQALGSRRLLKGRTDPSRLSQTTVNLMSNAMKFIVKSEKRHVRIRIDISLDKPEDSGPIAPPSEPSMLLDDNTPIYLYIAVHDTGPGLTEKELGKLFQRFSQANSDVHCQMGGSGLGLYIAKQLCGLQGGRIEARSVLGEGAIFRFFIQAWSVRPPDGNVTPDRPSSLPLKMPSMAGNSARPLHVLVCDDNIINRKTLARQLKQHKHKVVMAEDGQEALNVIFACEKAGTPLDCVILDINMPVINGMDATRRLRAFEEDRDDQTGYWVVGCTGNARAEQIELALESGMSAVITKPYKLDEMLRVIRPPKPIAEDLSTSISSNIS</sequence>
<name>A0ACC2WUS8_9TREE</name>
<accession>A0ACC2WUS8</accession>
<dbReference type="EMBL" id="JASBWS010000008">
    <property type="protein sequence ID" value="KAJ9114581.1"/>
    <property type="molecule type" value="Genomic_DNA"/>
</dbReference>
<reference evidence="1" key="1">
    <citation type="submission" date="2023-04" db="EMBL/GenBank/DDBJ databases">
        <title>Draft Genome sequencing of Naganishia species isolated from polar environments using Oxford Nanopore Technology.</title>
        <authorList>
            <person name="Leo P."/>
            <person name="Venkateswaran K."/>
        </authorList>
    </citation>
    <scope>NUCLEOTIDE SEQUENCE</scope>
    <source>
        <strain evidence="1">MNA-CCFEE 5262</strain>
    </source>
</reference>
<comment type="caution">
    <text evidence="1">The sequence shown here is derived from an EMBL/GenBank/DDBJ whole genome shotgun (WGS) entry which is preliminary data.</text>
</comment>